<dbReference type="RefSeq" id="WP_095509107.1">
    <property type="nucleotide sequence ID" value="NZ_MQWD01000001.1"/>
</dbReference>
<keyword evidence="9" id="KW-1133">Transmembrane helix</keyword>
<dbReference type="InterPro" id="IPR050482">
    <property type="entry name" value="Sensor_HK_TwoCompSys"/>
</dbReference>
<evidence type="ECO:0000256" key="7">
    <source>
        <dbReference type="ARBA" id="ARBA00022840"/>
    </source>
</evidence>
<sequence>MATFRLWPVAALLFASAAAGQPTALTVRHLTPADGLSGVTVAALAPEAGGFVWVGLPSGPDLYDGARVRPIGVSLPGPLRALATGPEGALWLGTDSGLARWDAGDPPLSIRDLGAAVSALLPDGAGIWAGTQGAGLVRLGSRGGRRHRRVTGHLASDTVRALAAVPGGAVVAATTGGLSRVAPGQRPRHARALRDVTTLAASGDALWAGRADGTLVPFDPTALVPDGPVLDVGAGVSVLEPSAVYPGWAWVGTRGGGLFLLDARGASAHAVTLTRVRDGDPIARPEILSVLESRGSLWIGTTDGVLHADVTPPRFETIAADPTRPDGLRTPEVMSVYASRRDPGTVWVGTVRGGLHRYDRETGQAEAWFGDPTHSLSVPFAIREASDGALWLGGLRTTLYRFEPGVPLDSIPLAADPRSYITSIVPARGGGLWVTTSASGVFRVEPAARRVTSLPDIMPEAGPVAVYQVVEPTDEPGVLYATTYGAGLVRVDVEAGRTERVQPQGCVLDDKLIGLAVGPDGALWVGSDENRLARIDRQTETCRAWGPADGVPNGSVGGILLDARGRVWTSTMAGLAVFDPKAEVFTRFSAADGLPEGALYFHAHDQTPAGEVLVGGAAGFAAFDPLAVAIDSAGAPVRLTRVLVDGEPVPLAEARGGLRLRHNRNDLAVEYAALDLRQPEKTRYRVQLVGLDEDAATTDRADVRYASLPPGRYTLRIAATNRDGYWSEPTELGVRILPPVWLRPWFWLLVAGLVGAVGLAAHRYRVAQLLRVERTRRRIADDLHDDIGSKISSVALRLEAAQRSPALPPDERDRLARLGDTTRAVVGDLRDTVWLVDAGHDDLSSVADRMEQFARHTLEGGRGAVERGPVPKAPLGMEARRDLYLLFTEALHNAVRHAEAGHVAVRIGCDDGAFRVEVRDDGCGFDPSEASAGRGMSTMRRRADALGATLGIESAAGEGTVVHLRLPLRSRSSRYRANG</sequence>
<dbReference type="InterPro" id="IPR011712">
    <property type="entry name" value="Sig_transdc_His_kin_sub3_dim/P"/>
</dbReference>
<evidence type="ECO:0000313" key="12">
    <source>
        <dbReference type="EMBL" id="PAP75475.1"/>
    </source>
</evidence>
<organism evidence="12 13">
    <name type="scientific">Rubrivirga marina</name>
    <dbReference type="NCBI Taxonomy" id="1196024"/>
    <lineage>
        <taxon>Bacteria</taxon>
        <taxon>Pseudomonadati</taxon>
        <taxon>Rhodothermota</taxon>
        <taxon>Rhodothermia</taxon>
        <taxon>Rhodothermales</taxon>
        <taxon>Rubricoccaceae</taxon>
        <taxon>Rubrivirga</taxon>
    </lineage>
</organism>
<dbReference type="InterPro" id="IPR015943">
    <property type="entry name" value="WD40/YVTN_repeat-like_dom_sf"/>
</dbReference>
<dbReference type="Gene3D" id="3.30.565.10">
    <property type="entry name" value="Histidine kinase-like ATPase, C-terminal domain"/>
    <property type="match status" value="1"/>
</dbReference>
<keyword evidence="5" id="KW-0547">Nucleotide-binding</keyword>
<dbReference type="SUPFAM" id="SSF55874">
    <property type="entry name" value="ATPase domain of HSP90 chaperone/DNA topoisomerase II/histidine kinase"/>
    <property type="match status" value="1"/>
</dbReference>
<evidence type="ECO:0000256" key="6">
    <source>
        <dbReference type="ARBA" id="ARBA00022777"/>
    </source>
</evidence>
<evidence type="ECO:0000256" key="5">
    <source>
        <dbReference type="ARBA" id="ARBA00022741"/>
    </source>
</evidence>
<evidence type="ECO:0000256" key="1">
    <source>
        <dbReference type="ARBA" id="ARBA00000085"/>
    </source>
</evidence>
<evidence type="ECO:0000256" key="9">
    <source>
        <dbReference type="SAM" id="Phobius"/>
    </source>
</evidence>
<dbReference type="EMBL" id="MQWD01000001">
    <property type="protein sequence ID" value="PAP75475.1"/>
    <property type="molecule type" value="Genomic_DNA"/>
</dbReference>
<evidence type="ECO:0000259" key="11">
    <source>
        <dbReference type="PROSITE" id="PS50109"/>
    </source>
</evidence>
<dbReference type="GO" id="GO:0000155">
    <property type="term" value="F:phosphorelay sensor kinase activity"/>
    <property type="evidence" value="ECO:0007669"/>
    <property type="project" value="InterPro"/>
</dbReference>
<protein>
    <recommendedName>
        <fullName evidence="2">histidine kinase</fullName>
        <ecNumber evidence="2">2.7.13.3</ecNumber>
    </recommendedName>
</protein>
<dbReference type="SMART" id="SM00387">
    <property type="entry name" value="HATPase_c"/>
    <property type="match status" value="1"/>
</dbReference>
<feature type="signal peptide" evidence="10">
    <location>
        <begin position="1"/>
        <end position="20"/>
    </location>
</feature>
<dbReference type="GO" id="GO:0016020">
    <property type="term" value="C:membrane"/>
    <property type="evidence" value="ECO:0007669"/>
    <property type="project" value="InterPro"/>
</dbReference>
<keyword evidence="13" id="KW-1185">Reference proteome</keyword>
<dbReference type="GO" id="GO:0046983">
    <property type="term" value="F:protein dimerization activity"/>
    <property type="evidence" value="ECO:0007669"/>
    <property type="project" value="InterPro"/>
</dbReference>
<proteinExistence type="predicted"/>
<evidence type="ECO:0000256" key="3">
    <source>
        <dbReference type="ARBA" id="ARBA00022553"/>
    </source>
</evidence>
<reference evidence="12 13" key="1">
    <citation type="submission" date="2016-11" db="EMBL/GenBank/DDBJ databases">
        <title>Study of marine rhodopsin-containing bacteria.</title>
        <authorList>
            <person name="Yoshizawa S."/>
            <person name="Kumagai Y."/>
            <person name="Kogure K."/>
        </authorList>
    </citation>
    <scope>NUCLEOTIDE SEQUENCE [LARGE SCALE GENOMIC DNA]</scope>
    <source>
        <strain evidence="12 13">SAORIC-28</strain>
    </source>
</reference>
<comment type="catalytic activity">
    <reaction evidence="1">
        <text>ATP + protein L-histidine = ADP + protein N-phospho-L-histidine.</text>
        <dbReference type="EC" id="2.7.13.3"/>
    </reaction>
</comment>
<dbReference type="GO" id="GO:0005524">
    <property type="term" value="F:ATP binding"/>
    <property type="evidence" value="ECO:0007669"/>
    <property type="project" value="UniProtKB-KW"/>
</dbReference>
<keyword evidence="10" id="KW-0732">Signal</keyword>
<dbReference type="Gene3D" id="2.60.40.10">
    <property type="entry name" value="Immunoglobulins"/>
    <property type="match status" value="1"/>
</dbReference>
<keyword evidence="3" id="KW-0597">Phosphoprotein</keyword>
<name>A0A271IXN4_9BACT</name>
<dbReference type="SUPFAM" id="SSF63829">
    <property type="entry name" value="Calcium-dependent phosphotriesterase"/>
    <property type="match status" value="2"/>
</dbReference>
<keyword evidence="9" id="KW-0472">Membrane</keyword>
<dbReference type="Proteomes" id="UP000216339">
    <property type="component" value="Unassembled WGS sequence"/>
</dbReference>
<dbReference type="InterPro" id="IPR013783">
    <property type="entry name" value="Ig-like_fold"/>
</dbReference>
<dbReference type="Pfam" id="PF07730">
    <property type="entry name" value="HisKA_3"/>
    <property type="match status" value="1"/>
</dbReference>
<dbReference type="Gene3D" id="2.130.10.10">
    <property type="entry name" value="YVTN repeat-like/Quinoprotein amine dehydrogenase"/>
    <property type="match status" value="3"/>
</dbReference>
<feature type="transmembrane region" description="Helical" evidence="9">
    <location>
        <begin position="745"/>
        <end position="764"/>
    </location>
</feature>
<evidence type="ECO:0000256" key="10">
    <source>
        <dbReference type="SAM" id="SignalP"/>
    </source>
</evidence>
<keyword evidence="4" id="KW-0808">Transferase</keyword>
<dbReference type="InterPro" id="IPR011123">
    <property type="entry name" value="Y_Y_Y"/>
</dbReference>
<dbReference type="CDD" id="cd16917">
    <property type="entry name" value="HATPase_UhpB-NarQ-NarX-like"/>
    <property type="match status" value="1"/>
</dbReference>
<dbReference type="Pfam" id="PF02518">
    <property type="entry name" value="HATPase_c"/>
    <property type="match status" value="1"/>
</dbReference>
<gene>
    <name evidence="12" type="ORF">BSZ37_02945</name>
</gene>
<comment type="caution">
    <text evidence="12">The sequence shown here is derived from an EMBL/GenBank/DDBJ whole genome shotgun (WGS) entry which is preliminary data.</text>
</comment>
<dbReference type="Gene3D" id="1.20.5.1930">
    <property type="match status" value="1"/>
</dbReference>
<dbReference type="PANTHER" id="PTHR24421">
    <property type="entry name" value="NITRATE/NITRITE SENSOR PROTEIN NARX-RELATED"/>
    <property type="match status" value="1"/>
</dbReference>
<keyword evidence="8" id="KW-0902">Two-component regulatory system</keyword>
<dbReference type="OrthoDB" id="9797097at2"/>
<feature type="chain" id="PRO_5013126020" description="histidine kinase" evidence="10">
    <location>
        <begin position="21"/>
        <end position="979"/>
    </location>
</feature>
<evidence type="ECO:0000256" key="2">
    <source>
        <dbReference type="ARBA" id="ARBA00012438"/>
    </source>
</evidence>
<dbReference type="PANTHER" id="PTHR24421:SF10">
    <property type="entry name" value="NITRATE_NITRITE SENSOR PROTEIN NARQ"/>
    <property type="match status" value="1"/>
</dbReference>
<dbReference type="InterPro" id="IPR003594">
    <property type="entry name" value="HATPase_dom"/>
</dbReference>
<dbReference type="InterPro" id="IPR036890">
    <property type="entry name" value="HATPase_C_sf"/>
</dbReference>
<keyword evidence="7" id="KW-0067">ATP-binding</keyword>
<dbReference type="EC" id="2.7.13.3" evidence="2"/>
<evidence type="ECO:0000256" key="4">
    <source>
        <dbReference type="ARBA" id="ARBA00022679"/>
    </source>
</evidence>
<dbReference type="PROSITE" id="PS50109">
    <property type="entry name" value="HIS_KIN"/>
    <property type="match status" value="1"/>
</dbReference>
<accession>A0A271IXN4</accession>
<keyword evidence="6" id="KW-0418">Kinase</keyword>
<dbReference type="InterPro" id="IPR005467">
    <property type="entry name" value="His_kinase_dom"/>
</dbReference>
<feature type="domain" description="Histidine kinase" evidence="11">
    <location>
        <begin position="883"/>
        <end position="970"/>
    </location>
</feature>
<dbReference type="Pfam" id="PF07495">
    <property type="entry name" value="Y_Y_Y"/>
    <property type="match status" value="1"/>
</dbReference>
<evidence type="ECO:0000256" key="8">
    <source>
        <dbReference type="ARBA" id="ARBA00023012"/>
    </source>
</evidence>
<dbReference type="AlphaFoldDB" id="A0A271IXN4"/>
<keyword evidence="9" id="KW-0812">Transmembrane</keyword>
<evidence type="ECO:0000313" key="13">
    <source>
        <dbReference type="Proteomes" id="UP000216339"/>
    </source>
</evidence>